<evidence type="ECO:0000313" key="2">
    <source>
        <dbReference type="Proteomes" id="UP000321245"/>
    </source>
</evidence>
<proteinExistence type="predicted"/>
<dbReference type="RefSeq" id="WP_019973937.1">
    <property type="nucleotide sequence ID" value="NZ_BJXC01000002.1"/>
</dbReference>
<name>A0A511NDV1_9FLAO</name>
<dbReference type="AlphaFoldDB" id="A0A511NDV1"/>
<dbReference type="Proteomes" id="UP000321245">
    <property type="component" value="Unassembled WGS sequence"/>
</dbReference>
<sequence>MKKFIINSAIFLGNLAAFGQTADTIHLAEINMKPFEKNKMFIENKGRLSQVRVHSASSIATSVLLKKDVLLRGIEFYFGSTDVQLCDEFVSRLLIFDENFLRIIPDNDIYYTIDASLGQKKIFNVEPYNLKLEKNKRYYIGLRFEPSKHCKQFIFQAVNHKNMKTIIDTYISTSTPQNTYNDVGIRYKLYYK</sequence>
<accession>A0A511NDV1</accession>
<dbReference type="EMBL" id="BJXC01000002">
    <property type="protein sequence ID" value="GEM50777.1"/>
    <property type="molecule type" value="Genomic_DNA"/>
</dbReference>
<reference evidence="1 2" key="1">
    <citation type="submission" date="2019-07" db="EMBL/GenBank/DDBJ databases">
        <title>Whole genome shotgun sequence of Empedobacter brevis NBRC 14943.</title>
        <authorList>
            <person name="Hosoyama A."/>
            <person name="Uohara A."/>
            <person name="Ohji S."/>
            <person name="Ichikawa N."/>
        </authorList>
    </citation>
    <scope>NUCLEOTIDE SEQUENCE [LARGE SCALE GENOMIC DNA]</scope>
    <source>
        <strain evidence="1 2">NBRC 14943</strain>
    </source>
</reference>
<dbReference type="GeneID" id="84648710"/>
<organism evidence="1 2">
    <name type="scientific">Empedobacter brevis NBRC 14943 = ATCC 43319</name>
    <dbReference type="NCBI Taxonomy" id="1218108"/>
    <lineage>
        <taxon>Bacteria</taxon>
        <taxon>Pseudomonadati</taxon>
        <taxon>Bacteroidota</taxon>
        <taxon>Flavobacteriia</taxon>
        <taxon>Flavobacteriales</taxon>
        <taxon>Weeksellaceae</taxon>
        <taxon>Empedobacter</taxon>
    </lineage>
</organism>
<comment type="caution">
    <text evidence="1">The sequence shown here is derived from an EMBL/GenBank/DDBJ whole genome shotgun (WGS) entry which is preliminary data.</text>
</comment>
<keyword evidence="2" id="KW-1185">Reference proteome</keyword>
<gene>
    <name evidence="1" type="ORF">EB1_05670</name>
</gene>
<evidence type="ECO:0000313" key="1">
    <source>
        <dbReference type="EMBL" id="GEM50777.1"/>
    </source>
</evidence>
<protein>
    <submittedName>
        <fullName evidence="1">Uncharacterized protein</fullName>
    </submittedName>
</protein>